<proteinExistence type="predicted"/>
<dbReference type="Gene3D" id="3.40.50.620">
    <property type="entry name" value="HUPs"/>
    <property type="match status" value="1"/>
</dbReference>
<evidence type="ECO:0000313" key="3">
    <source>
        <dbReference type="EMBL" id="CAK9137554.1"/>
    </source>
</evidence>
<dbReference type="PANTHER" id="PTHR47382">
    <property type="entry name" value="U-BOX DOMAIN-CONTAINING PROTEIN 52-LIKE"/>
    <property type="match status" value="1"/>
</dbReference>
<organism evidence="3 4">
    <name type="scientific">Ilex paraguariensis</name>
    <name type="common">yerba mate</name>
    <dbReference type="NCBI Taxonomy" id="185542"/>
    <lineage>
        <taxon>Eukaryota</taxon>
        <taxon>Viridiplantae</taxon>
        <taxon>Streptophyta</taxon>
        <taxon>Embryophyta</taxon>
        <taxon>Tracheophyta</taxon>
        <taxon>Spermatophyta</taxon>
        <taxon>Magnoliopsida</taxon>
        <taxon>eudicotyledons</taxon>
        <taxon>Gunneridae</taxon>
        <taxon>Pentapetalae</taxon>
        <taxon>asterids</taxon>
        <taxon>campanulids</taxon>
        <taxon>Aquifoliales</taxon>
        <taxon>Aquifoliaceae</taxon>
        <taxon>Ilex</taxon>
    </lineage>
</organism>
<feature type="region of interest" description="Disordered" evidence="1">
    <location>
        <begin position="200"/>
        <end position="222"/>
    </location>
</feature>
<dbReference type="SUPFAM" id="SSF52402">
    <property type="entry name" value="Adenine nucleotide alpha hydrolases-like"/>
    <property type="match status" value="1"/>
</dbReference>
<comment type="caution">
    <text evidence="3">The sequence shown here is derived from an EMBL/GenBank/DDBJ whole genome shotgun (WGS) entry which is preliminary data.</text>
</comment>
<protein>
    <recommendedName>
        <fullName evidence="2">UspA domain-containing protein</fullName>
    </recommendedName>
</protein>
<evidence type="ECO:0000256" key="1">
    <source>
        <dbReference type="SAM" id="MobiDB-lite"/>
    </source>
</evidence>
<sequence>MEEENMEESPQEWQYCSQRVISPEIVEIGEDSKSMISSRDGGGIDDVYVAVGKNDLNVVKWALEHAVSPGSRIFLVHVFPPITYIPTPVGRLSRSQLSQEQVQVYVNEESNRRRSLLQKYICLCTDAKVAVDTMILESNSVAKAIVDLISVVNITNLVMGTSSSRRLRKGLGKGEFVQKNAPDFCEVTIVCDGKKVISNQQQQLTEPDPSPPSSSHRKPEINRQSERNFYCICFSPKFN</sequence>
<dbReference type="PANTHER" id="PTHR47382:SF1">
    <property type="entry name" value="USPA DOMAIN-CONTAINING PROTEIN"/>
    <property type="match status" value="1"/>
</dbReference>
<dbReference type="AlphaFoldDB" id="A0ABC8QXT5"/>
<dbReference type="InterPro" id="IPR014729">
    <property type="entry name" value="Rossmann-like_a/b/a_fold"/>
</dbReference>
<dbReference type="CDD" id="cd01989">
    <property type="entry name" value="USP_STK_Ubox_N"/>
    <property type="match status" value="1"/>
</dbReference>
<name>A0ABC8QXT5_9AQUA</name>
<reference evidence="3 4" key="1">
    <citation type="submission" date="2024-02" db="EMBL/GenBank/DDBJ databases">
        <authorList>
            <person name="Vignale AGUSTIN F."/>
            <person name="Sosa J E."/>
            <person name="Modenutti C."/>
        </authorList>
    </citation>
    <scope>NUCLEOTIDE SEQUENCE [LARGE SCALE GENOMIC DNA]</scope>
</reference>
<dbReference type="Proteomes" id="UP001642360">
    <property type="component" value="Unassembled WGS sequence"/>
</dbReference>
<accession>A0ABC8QXT5</accession>
<evidence type="ECO:0000259" key="2">
    <source>
        <dbReference type="Pfam" id="PF00582"/>
    </source>
</evidence>
<gene>
    <name evidence="3" type="ORF">ILEXP_LOCUS4571</name>
</gene>
<evidence type="ECO:0000313" key="4">
    <source>
        <dbReference type="Proteomes" id="UP001642360"/>
    </source>
</evidence>
<keyword evidence="4" id="KW-1185">Reference proteome</keyword>
<dbReference type="InterPro" id="IPR006016">
    <property type="entry name" value="UspA"/>
</dbReference>
<dbReference type="Pfam" id="PF00582">
    <property type="entry name" value="Usp"/>
    <property type="match status" value="1"/>
</dbReference>
<dbReference type="EMBL" id="CAUOFW020000825">
    <property type="protein sequence ID" value="CAK9137554.1"/>
    <property type="molecule type" value="Genomic_DNA"/>
</dbReference>
<feature type="domain" description="UspA" evidence="2">
    <location>
        <begin position="53"/>
        <end position="169"/>
    </location>
</feature>